<feature type="transmembrane region" description="Helical" evidence="4">
    <location>
        <begin position="749"/>
        <end position="771"/>
    </location>
</feature>
<dbReference type="PANTHER" id="PTHR23278">
    <property type="entry name" value="SIDESTEP PROTEIN"/>
    <property type="match status" value="1"/>
</dbReference>
<dbReference type="SMART" id="SM00408">
    <property type="entry name" value="IGc2"/>
    <property type="match status" value="4"/>
</dbReference>
<dbReference type="Gene3D" id="2.60.40.10">
    <property type="entry name" value="Immunoglobulins"/>
    <property type="match status" value="5"/>
</dbReference>
<keyword evidence="4" id="KW-0812">Transmembrane</keyword>
<dbReference type="GO" id="GO:0016020">
    <property type="term" value="C:membrane"/>
    <property type="evidence" value="ECO:0007669"/>
    <property type="project" value="UniProtKB-SubCell"/>
</dbReference>
<name>A0AAW0T1W9_SCYPA</name>
<protein>
    <recommendedName>
        <fullName evidence="5">Ig-like domain-containing protein</fullName>
    </recommendedName>
</protein>
<dbReference type="PROSITE" id="PS50835">
    <property type="entry name" value="IG_LIKE"/>
    <property type="match status" value="5"/>
</dbReference>
<feature type="domain" description="Ig-like" evidence="5">
    <location>
        <begin position="438"/>
        <end position="528"/>
    </location>
</feature>
<dbReference type="InterPro" id="IPR013162">
    <property type="entry name" value="CD80_C2-set"/>
</dbReference>
<dbReference type="Pfam" id="PF13927">
    <property type="entry name" value="Ig_3"/>
    <property type="match status" value="1"/>
</dbReference>
<organism evidence="6 7">
    <name type="scientific">Scylla paramamosain</name>
    <name type="common">Mud crab</name>
    <dbReference type="NCBI Taxonomy" id="85552"/>
    <lineage>
        <taxon>Eukaryota</taxon>
        <taxon>Metazoa</taxon>
        <taxon>Ecdysozoa</taxon>
        <taxon>Arthropoda</taxon>
        <taxon>Crustacea</taxon>
        <taxon>Multicrustacea</taxon>
        <taxon>Malacostraca</taxon>
        <taxon>Eumalacostraca</taxon>
        <taxon>Eucarida</taxon>
        <taxon>Decapoda</taxon>
        <taxon>Pleocyemata</taxon>
        <taxon>Brachyura</taxon>
        <taxon>Eubrachyura</taxon>
        <taxon>Portunoidea</taxon>
        <taxon>Portunidae</taxon>
        <taxon>Portuninae</taxon>
        <taxon>Scylla</taxon>
    </lineage>
</organism>
<dbReference type="AlphaFoldDB" id="A0AAW0T1W9"/>
<keyword evidence="3" id="KW-1015">Disulfide bond</keyword>
<comment type="subcellular location">
    <subcellularLocation>
        <location evidence="1">Membrane</location>
        <topology evidence="1">Single-pass membrane protein</topology>
    </subcellularLocation>
</comment>
<reference evidence="6 7" key="1">
    <citation type="submission" date="2023-03" db="EMBL/GenBank/DDBJ databases">
        <title>High-quality genome of Scylla paramamosain provides insights in environmental adaptation.</title>
        <authorList>
            <person name="Zhang L."/>
        </authorList>
    </citation>
    <scope>NUCLEOTIDE SEQUENCE [LARGE SCALE GENOMIC DNA]</scope>
    <source>
        <strain evidence="6">LZ_2023a</strain>
        <tissue evidence="6">Muscle</tissue>
    </source>
</reference>
<dbReference type="CDD" id="cd00096">
    <property type="entry name" value="Ig"/>
    <property type="match status" value="2"/>
</dbReference>
<gene>
    <name evidence="6" type="ORF">O3P69_008236</name>
</gene>
<evidence type="ECO:0000256" key="4">
    <source>
        <dbReference type="SAM" id="Phobius"/>
    </source>
</evidence>
<dbReference type="InterPro" id="IPR003599">
    <property type="entry name" value="Ig_sub"/>
</dbReference>
<dbReference type="Proteomes" id="UP001487740">
    <property type="component" value="Unassembled WGS sequence"/>
</dbReference>
<dbReference type="InterPro" id="IPR013783">
    <property type="entry name" value="Ig-like_fold"/>
</dbReference>
<evidence type="ECO:0000256" key="1">
    <source>
        <dbReference type="ARBA" id="ARBA00004167"/>
    </source>
</evidence>
<evidence type="ECO:0000313" key="6">
    <source>
        <dbReference type="EMBL" id="KAK8381228.1"/>
    </source>
</evidence>
<keyword evidence="7" id="KW-1185">Reference proteome</keyword>
<keyword evidence="2 4" id="KW-0472">Membrane</keyword>
<dbReference type="SMART" id="SM00409">
    <property type="entry name" value="IG"/>
    <property type="match status" value="5"/>
</dbReference>
<dbReference type="InterPro" id="IPR003598">
    <property type="entry name" value="Ig_sub2"/>
</dbReference>
<evidence type="ECO:0000259" key="5">
    <source>
        <dbReference type="PROSITE" id="PS50835"/>
    </source>
</evidence>
<evidence type="ECO:0000256" key="3">
    <source>
        <dbReference type="ARBA" id="ARBA00023157"/>
    </source>
</evidence>
<keyword evidence="4" id="KW-1133">Transmembrane helix</keyword>
<dbReference type="InterPro" id="IPR036179">
    <property type="entry name" value="Ig-like_dom_sf"/>
</dbReference>
<dbReference type="PANTHER" id="PTHR23278:SF19">
    <property type="entry name" value="OBSCURIN"/>
    <property type="match status" value="1"/>
</dbReference>
<dbReference type="InterPro" id="IPR007110">
    <property type="entry name" value="Ig-like_dom"/>
</dbReference>
<proteinExistence type="predicted"/>
<evidence type="ECO:0000313" key="7">
    <source>
        <dbReference type="Proteomes" id="UP001487740"/>
    </source>
</evidence>
<evidence type="ECO:0000256" key="2">
    <source>
        <dbReference type="ARBA" id="ARBA00023136"/>
    </source>
</evidence>
<dbReference type="SUPFAM" id="SSF48726">
    <property type="entry name" value="Immunoglobulin"/>
    <property type="match status" value="5"/>
</dbReference>
<feature type="domain" description="Ig-like" evidence="5">
    <location>
        <begin position="108"/>
        <end position="220"/>
    </location>
</feature>
<feature type="domain" description="Ig-like" evidence="5">
    <location>
        <begin position="535"/>
        <end position="629"/>
    </location>
</feature>
<feature type="domain" description="Ig-like" evidence="5">
    <location>
        <begin position="227"/>
        <end position="328"/>
    </location>
</feature>
<dbReference type="Pfam" id="PF08205">
    <property type="entry name" value="C2-set_2"/>
    <property type="match status" value="2"/>
</dbReference>
<sequence length="939" mass="101437">MVSREDELTDAWCERASRPSRHLGANRGTARPAASGQEAVGWCWWVDWYGSVALTIYVEGCVRSGCLLLPTLSGRRGEWRGAARGMGLRGVAVLAVVAWLTGSKARPPEEQAVWAVSGRRANLPCTPAPREADDQPVLVLWYRAGDTLQPVFSYDARSGNFHSGKSWANPKVLGTRASFATHSAPPVLVLKPVLPHDQGEYTCRIDYRLSPSTVALVNLTVAIPPAPPMVIWRGEGVAGMLEPLKEGTSVELLCRSEGGRPPPQLTWWWRGARLPTRQASSLHSSTGVVESSLVMKASRALHGATLTCHAQTPTPDNAAATALPQPLASSVTLNVTLPPLSVEILGPKEPITSGVSVKLVCRTYGSHPPAHVTWWQGNTRLSEVTSFTDDGGNVTTATVTLAVRQEHNGVTLVCTASNPLLPHASVTATRTLEVFYKPMVELQLGRHLDGSQLMEGNDVFFECQVKANPSVLRLYFYHNGAEVVQDLTAGVVVSGRMLVMRRLRREQSGYYTCAAANQEGHNTSNAVHLLVQHAPVCAGADLQRTLGVARTTPVTVTCRVEAEPAQDLSWSWVRTLEDGQEHPIPAADVESVGLTSSVEVMVMSTQDYGNLLCKASNAVGRQQEPCVVRLIPAGPPDPPANCSAAPSEPQDAAAFTLSLAVVCFEGFDGGLPQQFLLEAWQSGLAMANMTSDFPEWEVDRLESGLDTTLFIVAFNARGSSDKLLLEVPTARAQQQAAAPESESLGVPTLLGAAAGVVAVLLLSLTVSVMLARHSRLCRTKGAIQDLSPAGTPRGSVWECYEPQSSPCSRNHQIVEGEAHAQSYTSLLETYPDSPRKYLNSHILNYSTKLDNVEFSCQVSDSCSDSSCDSKAESVVEVSELNRQCWPRQDERPHDRHPLIAMCYYHGMETSSPAHPVMSSALPRIPINWRVTAMGVVGIF</sequence>
<feature type="domain" description="Ig-like" evidence="5">
    <location>
        <begin position="338"/>
        <end position="433"/>
    </location>
</feature>
<dbReference type="EMBL" id="JARAKH010000041">
    <property type="protein sequence ID" value="KAK8381228.1"/>
    <property type="molecule type" value="Genomic_DNA"/>
</dbReference>
<accession>A0AAW0T1W9</accession>
<comment type="caution">
    <text evidence="6">The sequence shown here is derived from an EMBL/GenBank/DDBJ whole genome shotgun (WGS) entry which is preliminary data.</text>
</comment>